<feature type="domain" description="RNA polymerase sigma factor 70 region 4 type 2" evidence="7">
    <location>
        <begin position="205"/>
        <end position="256"/>
    </location>
</feature>
<evidence type="ECO:0000313" key="8">
    <source>
        <dbReference type="EMBL" id="RXH11820.1"/>
    </source>
</evidence>
<dbReference type="PANTHER" id="PTHR43133">
    <property type="entry name" value="RNA POLYMERASE ECF-TYPE SIGMA FACTO"/>
    <property type="match status" value="1"/>
</dbReference>
<organism evidence="8 9">
    <name type="scientific">Bradyrhizobium guangzhouense</name>
    <dbReference type="NCBI Taxonomy" id="1325095"/>
    <lineage>
        <taxon>Bacteria</taxon>
        <taxon>Pseudomonadati</taxon>
        <taxon>Pseudomonadota</taxon>
        <taxon>Alphaproteobacteria</taxon>
        <taxon>Hyphomicrobiales</taxon>
        <taxon>Nitrobacteraceae</taxon>
        <taxon>Bradyrhizobium</taxon>
    </lineage>
</organism>
<dbReference type="InterPro" id="IPR007627">
    <property type="entry name" value="RNA_pol_sigma70_r2"/>
</dbReference>
<dbReference type="Pfam" id="PF08281">
    <property type="entry name" value="Sigma70_r4_2"/>
    <property type="match status" value="1"/>
</dbReference>
<dbReference type="Pfam" id="PF04542">
    <property type="entry name" value="Sigma70_r2"/>
    <property type="match status" value="1"/>
</dbReference>
<sequence length="289" mass="32278">MSMTDGRQPADTAKSHRSRLRTSSSSRAPARPAIDIPNVGGRPLHGPSGLLSDDTLAYAVCLSAESGTVPARPSRDRKMDRRFVQEDVSDEMLLKNVAEGDKAAMHIIFVRYRERVLRFIKRLSCDPAVVDDLVNQVFLDVWRSANRFENRARVATWLLSIARFKAISSWRERTHEDIDQDDAPGIVYAPDTPDAALDHKETNGILRACIDKLSPAHREIIDMYYYREKPVAEVSGLIGIPEATVKSRLFYARKRLARILMDAGFDAAAARTSLGISLFRATDELPAAK</sequence>
<evidence type="ECO:0000256" key="2">
    <source>
        <dbReference type="ARBA" id="ARBA00023015"/>
    </source>
</evidence>
<dbReference type="InterPro" id="IPR036388">
    <property type="entry name" value="WH-like_DNA-bd_sf"/>
</dbReference>
<feature type="region of interest" description="Disordered" evidence="5">
    <location>
        <begin position="1"/>
        <end position="42"/>
    </location>
</feature>
<dbReference type="Proteomes" id="UP000290401">
    <property type="component" value="Unassembled WGS sequence"/>
</dbReference>
<evidence type="ECO:0000259" key="7">
    <source>
        <dbReference type="Pfam" id="PF08281"/>
    </source>
</evidence>
<evidence type="ECO:0000256" key="4">
    <source>
        <dbReference type="ARBA" id="ARBA00023163"/>
    </source>
</evidence>
<feature type="compositionally biased region" description="Low complexity" evidence="5">
    <location>
        <begin position="21"/>
        <end position="33"/>
    </location>
</feature>
<feature type="domain" description="RNA polymerase sigma-70 region 2" evidence="6">
    <location>
        <begin position="109"/>
        <end position="174"/>
    </location>
</feature>
<dbReference type="SUPFAM" id="SSF88946">
    <property type="entry name" value="Sigma2 domain of RNA polymerase sigma factors"/>
    <property type="match status" value="1"/>
</dbReference>
<dbReference type="PANTHER" id="PTHR43133:SF32">
    <property type="entry name" value="BLR3042 PROTEIN"/>
    <property type="match status" value="1"/>
</dbReference>
<evidence type="ECO:0000256" key="1">
    <source>
        <dbReference type="ARBA" id="ARBA00010641"/>
    </source>
</evidence>
<evidence type="ECO:0000259" key="6">
    <source>
        <dbReference type="Pfam" id="PF04542"/>
    </source>
</evidence>
<evidence type="ECO:0000256" key="5">
    <source>
        <dbReference type="SAM" id="MobiDB-lite"/>
    </source>
</evidence>
<dbReference type="EMBL" id="RDQZ01000015">
    <property type="protein sequence ID" value="RXH11820.1"/>
    <property type="molecule type" value="Genomic_DNA"/>
</dbReference>
<dbReference type="SUPFAM" id="SSF88659">
    <property type="entry name" value="Sigma3 and sigma4 domains of RNA polymerase sigma factors"/>
    <property type="match status" value="1"/>
</dbReference>
<evidence type="ECO:0000256" key="3">
    <source>
        <dbReference type="ARBA" id="ARBA00023082"/>
    </source>
</evidence>
<dbReference type="InterPro" id="IPR039425">
    <property type="entry name" value="RNA_pol_sigma-70-like"/>
</dbReference>
<keyword evidence="4" id="KW-0804">Transcription</keyword>
<proteinExistence type="inferred from homology"/>
<name>A0ABY0E757_9BRAD</name>
<keyword evidence="9" id="KW-1185">Reference proteome</keyword>
<reference evidence="8 9" key="1">
    <citation type="submission" date="2018-10" db="EMBL/GenBank/DDBJ databases">
        <title>Bradyrhizobium sp. nov., effective nodules isolated from peanut in China.</title>
        <authorList>
            <person name="Li Y."/>
        </authorList>
    </citation>
    <scope>NUCLEOTIDE SEQUENCE [LARGE SCALE GENOMIC DNA]</scope>
    <source>
        <strain evidence="8 9">CCBAU 53426</strain>
    </source>
</reference>
<protein>
    <submittedName>
        <fullName evidence="8">Sigma-70 family RNA polymerase sigma factor</fullName>
    </submittedName>
</protein>
<dbReference type="NCBIfam" id="NF009168">
    <property type="entry name" value="PRK12515.1"/>
    <property type="match status" value="1"/>
</dbReference>
<comment type="caution">
    <text evidence="8">The sequence shown here is derived from an EMBL/GenBank/DDBJ whole genome shotgun (WGS) entry which is preliminary data.</text>
</comment>
<dbReference type="InterPro" id="IPR013249">
    <property type="entry name" value="RNA_pol_sigma70_r4_t2"/>
</dbReference>
<dbReference type="Gene3D" id="1.10.10.10">
    <property type="entry name" value="Winged helix-like DNA-binding domain superfamily/Winged helix DNA-binding domain"/>
    <property type="match status" value="1"/>
</dbReference>
<keyword evidence="3" id="KW-0731">Sigma factor</keyword>
<keyword evidence="2" id="KW-0805">Transcription regulation</keyword>
<evidence type="ECO:0000313" key="9">
    <source>
        <dbReference type="Proteomes" id="UP000290401"/>
    </source>
</evidence>
<dbReference type="NCBIfam" id="TIGR02937">
    <property type="entry name" value="sigma70-ECF"/>
    <property type="match status" value="1"/>
</dbReference>
<accession>A0ABY0E757</accession>
<comment type="similarity">
    <text evidence="1">Belongs to the sigma-70 factor family. ECF subfamily.</text>
</comment>
<dbReference type="InterPro" id="IPR014284">
    <property type="entry name" value="RNA_pol_sigma-70_dom"/>
</dbReference>
<dbReference type="Gene3D" id="1.10.1740.10">
    <property type="match status" value="1"/>
</dbReference>
<dbReference type="CDD" id="cd06171">
    <property type="entry name" value="Sigma70_r4"/>
    <property type="match status" value="1"/>
</dbReference>
<gene>
    <name evidence="8" type="ORF">EAS56_19425</name>
</gene>
<dbReference type="InterPro" id="IPR013325">
    <property type="entry name" value="RNA_pol_sigma_r2"/>
</dbReference>
<dbReference type="InterPro" id="IPR013324">
    <property type="entry name" value="RNA_pol_sigma_r3/r4-like"/>
</dbReference>
<dbReference type="RefSeq" id="WP_128958449.1">
    <property type="nucleotide sequence ID" value="NZ_RDQZ01000015.1"/>
</dbReference>